<dbReference type="GO" id="GO:0046872">
    <property type="term" value="F:metal ion binding"/>
    <property type="evidence" value="ECO:0007669"/>
    <property type="project" value="UniProtKB-UniRule"/>
</dbReference>
<feature type="chain" id="PRO_5042898559" description="CFEM domain-containing protein" evidence="11">
    <location>
        <begin position="17"/>
        <end position="170"/>
    </location>
</feature>
<keyword evidence="5" id="KW-0472">Membrane</keyword>
<keyword evidence="14" id="KW-1185">Reference proteome</keyword>
<accession>A0AAN6WM77</accession>
<gene>
    <name evidence="13" type="ORF">QBC35DRAFT_78319</name>
</gene>
<evidence type="ECO:0000256" key="1">
    <source>
        <dbReference type="ARBA" id="ARBA00004589"/>
    </source>
</evidence>
<evidence type="ECO:0000256" key="7">
    <source>
        <dbReference type="ARBA" id="ARBA00023157"/>
    </source>
</evidence>
<dbReference type="AlphaFoldDB" id="A0AAN6WM77"/>
<sequence>MKYFTALLAAAVAVSAHEGGHTLADYVPECSLKCLSDARKSATTCASDDDLKCFCILENYRAIYDAGTTCVLQDCGQDVAIGEVLPAVMAMCEEVLPLTTTITDDGSPTPRTSSPAGAASSAASAATSAATSEATGTAAEEPAPSGTSGANSIAAGLIAVAAPLAIAALL</sequence>
<keyword evidence="5" id="KW-0325">Glycoprotein</keyword>
<evidence type="ECO:0000256" key="8">
    <source>
        <dbReference type="ARBA" id="ARBA00023288"/>
    </source>
</evidence>
<feature type="domain" description="CFEM" evidence="12">
    <location>
        <begin position="2"/>
        <end position="129"/>
    </location>
</feature>
<keyword evidence="6 11" id="KW-0732">Signal</keyword>
<evidence type="ECO:0000313" key="14">
    <source>
        <dbReference type="Proteomes" id="UP001302126"/>
    </source>
</evidence>
<reference evidence="13" key="1">
    <citation type="journal article" date="2023" name="Mol. Phylogenet. Evol.">
        <title>Genome-scale phylogeny and comparative genomics of the fungal order Sordariales.</title>
        <authorList>
            <person name="Hensen N."/>
            <person name="Bonometti L."/>
            <person name="Westerberg I."/>
            <person name="Brannstrom I.O."/>
            <person name="Guillou S."/>
            <person name="Cros-Aarteil S."/>
            <person name="Calhoun S."/>
            <person name="Haridas S."/>
            <person name="Kuo A."/>
            <person name="Mondo S."/>
            <person name="Pangilinan J."/>
            <person name="Riley R."/>
            <person name="LaButti K."/>
            <person name="Andreopoulos B."/>
            <person name="Lipzen A."/>
            <person name="Chen C."/>
            <person name="Yan M."/>
            <person name="Daum C."/>
            <person name="Ng V."/>
            <person name="Clum A."/>
            <person name="Steindorff A."/>
            <person name="Ohm R.A."/>
            <person name="Martin F."/>
            <person name="Silar P."/>
            <person name="Natvig D.O."/>
            <person name="Lalanne C."/>
            <person name="Gautier V."/>
            <person name="Ament-Velasquez S.L."/>
            <person name="Kruys A."/>
            <person name="Hutchinson M.I."/>
            <person name="Powell A.J."/>
            <person name="Barry K."/>
            <person name="Miller A.N."/>
            <person name="Grigoriev I.V."/>
            <person name="Debuchy R."/>
            <person name="Gladieux P."/>
            <person name="Hiltunen Thoren M."/>
            <person name="Johannesson H."/>
        </authorList>
    </citation>
    <scope>NUCLEOTIDE SEQUENCE</scope>
    <source>
        <strain evidence="13">PSN309</strain>
    </source>
</reference>
<dbReference type="EMBL" id="MU864517">
    <property type="protein sequence ID" value="KAK4183886.1"/>
    <property type="molecule type" value="Genomic_DNA"/>
</dbReference>
<feature type="binding site" description="axial binding residue" evidence="9">
    <location>
        <position position="50"/>
    </location>
    <ligand>
        <name>heme</name>
        <dbReference type="ChEBI" id="CHEBI:30413"/>
    </ligand>
    <ligandPart>
        <name>Fe</name>
        <dbReference type="ChEBI" id="CHEBI:18248"/>
    </ligandPart>
</feature>
<evidence type="ECO:0000256" key="11">
    <source>
        <dbReference type="SAM" id="SignalP"/>
    </source>
</evidence>
<keyword evidence="9" id="KW-0349">Heme</keyword>
<dbReference type="Proteomes" id="UP001302126">
    <property type="component" value="Unassembled WGS sequence"/>
</dbReference>
<keyword evidence="4" id="KW-0964">Secreted</keyword>
<protein>
    <recommendedName>
        <fullName evidence="12">CFEM domain-containing protein</fullName>
    </recommendedName>
</protein>
<dbReference type="Pfam" id="PF05730">
    <property type="entry name" value="CFEM"/>
    <property type="match status" value="1"/>
</dbReference>
<reference evidence="13" key="2">
    <citation type="submission" date="2023-05" db="EMBL/GenBank/DDBJ databases">
        <authorList>
            <consortium name="Lawrence Berkeley National Laboratory"/>
            <person name="Steindorff A."/>
            <person name="Hensen N."/>
            <person name="Bonometti L."/>
            <person name="Westerberg I."/>
            <person name="Brannstrom I.O."/>
            <person name="Guillou S."/>
            <person name="Cros-Aarteil S."/>
            <person name="Calhoun S."/>
            <person name="Haridas S."/>
            <person name="Kuo A."/>
            <person name="Mondo S."/>
            <person name="Pangilinan J."/>
            <person name="Riley R."/>
            <person name="Labutti K."/>
            <person name="Andreopoulos B."/>
            <person name="Lipzen A."/>
            <person name="Chen C."/>
            <person name="Yanf M."/>
            <person name="Daum C."/>
            <person name="Ng V."/>
            <person name="Clum A."/>
            <person name="Ohm R."/>
            <person name="Martin F."/>
            <person name="Silar P."/>
            <person name="Natvig D."/>
            <person name="Lalanne C."/>
            <person name="Gautier V."/>
            <person name="Ament-Velasquez S.L."/>
            <person name="Kruys A."/>
            <person name="Hutchinson M.I."/>
            <person name="Powell A.J."/>
            <person name="Barry K."/>
            <person name="Miller A.N."/>
            <person name="Grigoriev I.V."/>
            <person name="Debuchy R."/>
            <person name="Gladieux P."/>
            <person name="Thoren M.H."/>
            <person name="Johannesson H."/>
        </authorList>
    </citation>
    <scope>NUCLEOTIDE SEQUENCE</scope>
    <source>
        <strain evidence="13">PSN309</strain>
    </source>
</reference>
<evidence type="ECO:0000256" key="6">
    <source>
        <dbReference type="ARBA" id="ARBA00022729"/>
    </source>
</evidence>
<keyword evidence="5" id="KW-0336">GPI-anchor</keyword>
<name>A0AAN6WM77_9PEZI</name>
<feature type="region of interest" description="Disordered" evidence="10">
    <location>
        <begin position="101"/>
        <end position="122"/>
    </location>
</feature>
<dbReference type="GO" id="GO:0098552">
    <property type="term" value="C:side of membrane"/>
    <property type="evidence" value="ECO:0007669"/>
    <property type="project" value="UniProtKB-KW"/>
</dbReference>
<evidence type="ECO:0000313" key="13">
    <source>
        <dbReference type="EMBL" id="KAK4183886.1"/>
    </source>
</evidence>
<dbReference type="PROSITE" id="PS52012">
    <property type="entry name" value="CFEM"/>
    <property type="match status" value="1"/>
</dbReference>
<dbReference type="SMART" id="SM00747">
    <property type="entry name" value="CFEM"/>
    <property type="match status" value="1"/>
</dbReference>
<comment type="similarity">
    <text evidence="3">Belongs to the RBT5 family.</text>
</comment>
<comment type="caution">
    <text evidence="13">The sequence shown here is derived from an EMBL/GenBank/DDBJ whole genome shotgun (WGS) entry which is preliminary data.</text>
</comment>
<evidence type="ECO:0000256" key="4">
    <source>
        <dbReference type="ARBA" id="ARBA00022525"/>
    </source>
</evidence>
<keyword evidence="7" id="KW-1015">Disulfide bond</keyword>
<keyword evidence="9" id="KW-0408">Iron</keyword>
<proteinExistence type="inferred from homology"/>
<feature type="compositionally biased region" description="Low complexity" evidence="10">
    <location>
        <begin position="106"/>
        <end position="122"/>
    </location>
</feature>
<evidence type="ECO:0000256" key="9">
    <source>
        <dbReference type="PROSITE-ProRule" id="PRU01356"/>
    </source>
</evidence>
<keyword evidence="9" id="KW-0479">Metal-binding</keyword>
<comment type="subcellular location">
    <subcellularLocation>
        <location evidence="1">Membrane</location>
        <topology evidence="1">Lipid-anchor</topology>
        <topology evidence="1">GPI-anchor</topology>
    </subcellularLocation>
    <subcellularLocation>
        <location evidence="2">Secreted</location>
    </subcellularLocation>
</comment>
<feature type="signal peptide" evidence="11">
    <location>
        <begin position="1"/>
        <end position="16"/>
    </location>
</feature>
<evidence type="ECO:0000259" key="12">
    <source>
        <dbReference type="PROSITE" id="PS52012"/>
    </source>
</evidence>
<evidence type="ECO:0000256" key="3">
    <source>
        <dbReference type="ARBA" id="ARBA00010031"/>
    </source>
</evidence>
<evidence type="ECO:0000256" key="10">
    <source>
        <dbReference type="SAM" id="MobiDB-lite"/>
    </source>
</evidence>
<evidence type="ECO:0000256" key="2">
    <source>
        <dbReference type="ARBA" id="ARBA00004613"/>
    </source>
</evidence>
<evidence type="ECO:0000256" key="5">
    <source>
        <dbReference type="ARBA" id="ARBA00022622"/>
    </source>
</evidence>
<keyword evidence="8" id="KW-0449">Lipoprotein</keyword>
<organism evidence="13 14">
    <name type="scientific">Podospora australis</name>
    <dbReference type="NCBI Taxonomy" id="1536484"/>
    <lineage>
        <taxon>Eukaryota</taxon>
        <taxon>Fungi</taxon>
        <taxon>Dikarya</taxon>
        <taxon>Ascomycota</taxon>
        <taxon>Pezizomycotina</taxon>
        <taxon>Sordariomycetes</taxon>
        <taxon>Sordariomycetidae</taxon>
        <taxon>Sordariales</taxon>
        <taxon>Podosporaceae</taxon>
        <taxon>Podospora</taxon>
    </lineage>
</organism>
<dbReference type="InterPro" id="IPR008427">
    <property type="entry name" value="Extracellular_membr_CFEM_dom"/>
</dbReference>
<dbReference type="GO" id="GO:0005576">
    <property type="term" value="C:extracellular region"/>
    <property type="evidence" value="ECO:0007669"/>
    <property type="project" value="UniProtKB-SubCell"/>
</dbReference>
<comment type="caution">
    <text evidence="9">Lacks conserved residue(s) required for the propagation of feature annotation.</text>
</comment>